<dbReference type="Proteomes" id="UP001303373">
    <property type="component" value="Chromosome 4"/>
</dbReference>
<keyword evidence="2" id="KW-1185">Reference proteome</keyword>
<proteinExistence type="predicted"/>
<dbReference type="EMBL" id="CP138583">
    <property type="protein sequence ID" value="WPG99946.1"/>
    <property type="molecule type" value="Genomic_DNA"/>
</dbReference>
<evidence type="ECO:0000313" key="2">
    <source>
        <dbReference type="Proteomes" id="UP001303373"/>
    </source>
</evidence>
<organism evidence="1 2">
    <name type="scientific">Acrodontium crateriforme</name>
    <dbReference type="NCBI Taxonomy" id="150365"/>
    <lineage>
        <taxon>Eukaryota</taxon>
        <taxon>Fungi</taxon>
        <taxon>Dikarya</taxon>
        <taxon>Ascomycota</taxon>
        <taxon>Pezizomycotina</taxon>
        <taxon>Dothideomycetes</taxon>
        <taxon>Dothideomycetidae</taxon>
        <taxon>Mycosphaerellales</taxon>
        <taxon>Teratosphaeriaceae</taxon>
        <taxon>Acrodontium</taxon>
    </lineage>
</organism>
<dbReference type="AlphaFoldDB" id="A0AAQ3M2R5"/>
<gene>
    <name evidence="1" type="ORF">R9X50_00276900</name>
</gene>
<name>A0AAQ3M2R5_9PEZI</name>
<protein>
    <submittedName>
        <fullName evidence="1">Uncharacterized protein</fullName>
    </submittedName>
</protein>
<evidence type="ECO:0000313" key="1">
    <source>
        <dbReference type="EMBL" id="WPG99946.1"/>
    </source>
</evidence>
<reference evidence="1 2" key="1">
    <citation type="submission" date="2023-11" db="EMBL/GenBank/DDBJ databases">
        <title>An acidophilic fungus is an integral part of prey digestion in a carnivorous sundew plant.</title>
        <authorList>
            <person name="Tsai I.J."/>
        </authorList>
    </citation>
    <scope>NUCLEOTIDE SEQUENCE [LARGE SCALE GENOMIC DNA]</scope>
    <source>
        <strain evidence="1">169a</strain>
    </source>
</reference>
<accession>A0AAQ3M2R5</accession>
<sequence>MAISVYPTILAAGAIIVAADAKSQKLESLPIAMNEHPEAYRIIHEKDEFSLPNLHLPNDDKECRHLFTALLQRNMSLFTKFPPKLDPMANLTEKRDQSDIFTTIYPPA</sequence>